<keyword evidence="9" id="KW-1185">Reference proteome</keyword>
<evidence type="ECO:0000256" key="6">
    <source>
        <dbReference type="SAM" id="Phobius"/>
    </source>
</evidence>
<keyword evidence="4" id="KW-0333">Golgi apparatus</keyword>
<dbReference type="Pfam" id="PF03016">
    <property type="entry name" value="Exostosin_GT47"/>
    <property type="match status" value="1"/>
</dbReference>
<comment type="subcellular location">
    <subcellularLocation>
        <location evidence="1">Golgi apparatus membrane</location>
        <topology evidence="1">Single-pass type II membrane protein</topology>
    </subcellularLocation>
</comment>
<name>A0ABP0UXF5_9BRYO</name>
<organism evidence="8 9">
    <name type="scientific">Sphagnum troendelagicum</name>
    <dbReference type="NCBI Taxonomy" id="128251"/>
    <lineage>
        <taxon>Eukaryota</taxon>
        <taxon>Viridiplantae</taxon>
        <taxon>Streptophyta</taxon>
        <taxon>Embryophyta</taxon>
        <taxon>Bryophyta</taxon>
        <taxon>Sphagnophytina</taxon>
        <taxon>Sphagnopsida</taxon>
        <taxon>Sphagnales</taxon>
        <taxon>Sphagnaceae</taxon>
        <taxon>Sphagnum</taxon>
    </lineage>
</organism>
<evidence type="ECO:0000256" key="1">
    <source>
        <dbReference type="ARBA" id="ARBA00004323"/>
    </source>
</evidence>
<proteinExistence type="inferred from homology"/>
<feature type="compositionally biased region" description="Basic residues" evidence="5">
    <location>
        <begin position="84"/>
        <end position="100"/>
    </location>
</feature>
<evidence type="ECO:0000256" key="3">
    <source>
        <dbReference type="ARBA" id="ARBA00022968"/>
    </source>
</evidence>
<keyword evidence="6" id="KW-1133">Transmembrane helix</keyword>
<sequence>MPGLYSQENNIQVPSPAGVVSSLQVLQPPPRPAAAPLRRLLFACFICITTCVVFLILLITSNTLGFNHAITSGRWSITVQSSMTHHHQRLHHARPSRRNQRPGIASGSGASEESMISLTEHVSVVNFWGRIHGVESTGHVKSSPSSGPSPDLRRKPLNMFHAADRPRLRVNVGNTVPQELMIKPAMSQSDRGAIHDTPSATDDNIEELFKEVYHNLSRFKKSYEMMEKTFRIYVYKYGYKPLVHGAKRSGVYATEGLFLQRMEIPNNGFTVTDPSKANMFFMPYSVRQMVDYLQDPHSRSMQPLKTYIANYVEKIAADYPFWNRSHGTDHFFASCHDWAPESSLNHEELHSNAMKVVCNADVTRHFQIGKDVSLPQTIVPESISGHGGNEGSKKLAKVMSISTLELQEEKVHSREQRPFLCFYAGQMHGVVRPVLLKHWKDTDPLMKIYEVLPGSIATNLSYAQHMRLSKFCICPKGFEVNSPRIVESILNGCIPVIIADNFVLPFADVLDWNKFSITVAEKSIPDLKDILMGVPDKTYHAMQRRLKYVRRHFVWSQSPPLLVKKYDVFHMILHSIWTQWQINIVPTLNTARPVSQTS</sequence>
<evidence type="ECO:0000259" key="7">
    <source>
        <dbReference type="Pfam" id="PF03016"/>
    </source>
</evidence>
<feature type="region of interest" description="Disordered" evidence="5">
    <location>
        <begin position="136"/>
        <end position="155"/>
    </location>
</feature>
<keyword evidence="3" id="KW-0735">Signal-anchor</keyword>
<dbReference type="InterPro" id="IPR040911">
    <property type="entry name" value="Exostosin_GT47"/>
</dbReference>
<reference evidence="8" key="1">
    <citation type="submission" date="2024-02" db="EMBL/GenBank/DDBJ databases">
        <authorList>
            <consortium name="ELIXIR-Norway"/>
            <consortium name="Elixir Norway"/>
        </authorList>
    </citation>
    <scope>NUCLEOTIDE SEQUENCE</scope>
</reference>
<dbReference type="EMBL" id="OZ019899">
    <property type="protein sequence ID" value="CAK9231991.1"/>
    <property type="molecule type" value="Genomic_DNA"/>
</dbReference>
<accession>A0ABP0UXF5</accession>
<feature type="transmembrane region" description="Helical" evidence="6">
    <location>
        <begin position="40"/>
        <end position="59"/>
    </location>
</feature>
<dbReference type="PANTHER" id="PTHR11062:SF59">
    <property type="entry name" value="EXOSTOSIN FAMILY PROTEIN"/>
    <property type="match status" value="1"/>
</dbReference>
<dbReference type="PANTHER" id="PTHR11062">
    <property type="entry name" value="EXOSTOSIN HEPARAN SULFATE GLYCOSYLTRANSFERASE -RELATED"/>
    <property type="match status" value="1"/>
</dbReference>
<evidence type="ECO:0000256" key="2">
    <source>
        <dbReference type="ARBA" id="ARBA00010271"/>
    </source>
</evidence>
<feature type="domain" description="Exostosin GT47" evidence="7">
    <location>
        <begin position="227"/>
        <end position="532"/>
    </location>
</feature>
<feature type="region of interest" description="Disordered" evidence="5">
    <location>
        <begin position="82"/>
        <end position="112"/>
    </location>
</feature>
<gene>
    <name evidence="8" type="ORF">CSSPTR1EN2_LOCUS21034</name>
</gene>
<protein>
    <recommendedName>
        <fullName evidence="7">Exostosin GT47 domain-containing protein</fullName>
    </recommendedName>
</protein>
<dbReference type="Proteomes" id="UP001497512">
    <property type="component" value="Chromosome 7"/>
</dbReference>
<evidence type="ECO:0000256" key="4">
    <source>
        <dbReference type="ARBA" id="ARBA00023034"/>
    </source>
</evidence>
<keyword evidence="6" id="KW-0812">Transmembrane</keyword>
<comment type="similarity">
    <text evidence="2">Belongs to the glycosyltransferase 47 family.</text>
</comment>
<dbReference type="InterPro" id="IPR004263">
    <property type="entry name" value="Exostosin"/>
</dbReference>
<evidence type="ECO:0000256" key="5">
    <source>
        <dbReference type="SAM" id="MobiDB-lite"/>
    </source>
</evidence>
<evidence type="ECO:0000313" key="9">
    <source>
        <dbReference type="Proteomes" id="UP001497512"/>
    </source>
</evidence>
<feature type="compositionally biased region" description="Polar residues" evidence="5">
    <location>
        <begin position="139"/>
        <end position="148"/>
    </location>
</feature>
<keyword evidence="6" id="KW-0472">Membrane</keyword>
<evidence type="ECO:0000313" key="8">
    <source>
        <dbReference type="EMBL" id="CAK9231991.1"/>
    </source>
</evidence>